<keyword evidence="5" id="KW-0418">Kinase</keyword>
<dbReference type="PANTHER" id="PTHR47634:SF9">
    <property type="entry name" value="PROTEIN KINASE DOMAIN-CONTAINING PROTEIN-RELATED"/>
    <property type="match status" value="1"/>
</dbReference>
<sequence length="558" mass="56646">MAAPAAFATAPLPACLIARDAWMPEPQAGAAARPLRWRRSLGGPGSGQPGLPLASLTAPKDAARGTAPDVFRRGDVLAGGRYRLDEKIAEGRFATVWRGSDTAAGGAPVVLKLLEAGDPPTFAAGSREAAAHARAGRHPNVARLLGSFEHRTNAGRHACMVLEPLGSSLQDAAEAAAGGLGLGLPLSAVRAVARQALSALDHLHTSSKLVHMAVVPENLLLDRPFASLVPPPPANALEALWRRAADAWEGLTAPRGPGGGGGGGDGLSGSGGGGPGGDGPNGGGGGGGAGGAGGGGDAGPPAPAPGAPYDEATLPLALVKLSDFGRALPLDALDAPQGREPLVIFASPLYRAPEEVLGLEYRAPPYDMFSLGCCLYALATGSDLFAPAAAAAADWQARPKGGGGEAGAAAAGPVGARAEDLSGLDLNDAQLAQLQALFGRLPREMVGASPLRRLYFLPSGRLRVEGAFEVPSTPLRSLLVNDHGMERGEATDFARFLRPLLEPSPAKRATAAQMLRHPWLQGEQAEGEAEGDGGGGDGGGQEGGARGGGKRRGWWRFW</sequence>
<evidence type="ECO:0000256" key="3">
    <source>
        <dbReference type="ARBA" id="ARBA00022679"/>
    </source>
</evidence>
<comment type="caution">
    <text evidence="11">The sequence shown here is derived from an EMBL/GenBank/DDBJ whole genome shotgun (WGS) entry which is preliminary data.</text>
</comment>
<dbReference type="SMART" id="SM00220">
    <property type="entry name" value="S_TKc"/>
    <property type="match status" value="1"/>
</dbReference>
<proteinExistence type="predicted"/>
<dbReference type="OrthoDB" id="5979581at2759"/>
<keyword evidence="4" id="KW-0547">Nucleotide-binding</keyword>
<comment type="catalytic activity">
    <reaction evidence="8">
        <text>L-seryl-[protein] + ATP = O-phospho-L-seryl-[protein] + ADP + H(+)</text>
        <dbReference type="Rhea" id="RHEA:17989"/>
        <dbReference type="Rhea" id="RHEA-COMP:9863"/>
        <dbReference type="Rhea" id="RHEA-COMP:11604"/>
        <dbReference type="ChEBI" id="CHEBI:15378"/>
        <dbReference type="ChEBI" id="CHEBI:29999"/>
        <dbReference type="ChEBI" id="CHEBI:30616"/>
        <dbReference type="ChEBI" id="CHEBI:83421"/>
        <dbReference type="ChEBI" id="CHEBI:456216"/>
        <dbReference type="EC" id="2.7.11.1"/>
    </reaction>
</comment>
<keyword evidence="6" id="KW-0067">ATP-binding</keyword>
<protein>
    <recommendedName>
        <fullName evidence="1">non-specific serine/threonine protein kinase</fullName>
        <ecNumber evidence="1">2.7.11.1</ecNumber>
    </recommendedName>
</protein>
<evidence type="ECO:0000256" key="8">
    <source>
        <dbReference type="ARBA" id="ARBA00048679"/>
    </source>
</evidence>
<evidence type="ECO:0000259" key="10">
    <source>
        <dbReference type="PROSITE" id="PS50011"/>
    </source>
</evidence>
<feature type="compositionally biased region" description="Basic residues" evidence="9">
    <location>
        <begin position="548"/>
        <end position="558"/>
    </location>
</feature>
<evidence type="ECO:0000256" key="1">
    <source>
        <dbReference type="ARBA" id="ARBA00012513"/>
    </source>
</evidence>
<evidence type="ECO:0000256" key="6">
    <source>
        <dbReference type="ARBA" id="ARBA00022840"/>
    </source>
</evidence>
<dbReference type="GO" id="GO:0000245">
    <property type="term" value="P:spliceosomal complex assembly"/>
    <property type="evidence" value="ECO:0007669"/>
    <property type="project" value="TreeGrafter"/>
</dbReference>
<dbReference type="Pfam" id="PF00069">
    <property type="entry name" value="Pkinase"/>
    <property type="match status" value="2"/>
</dbReference>
<dbReference type="AlphaFoldDB" id="A0A2V0PEM8"/>
<feature type="region of interest" description="Disordered" evidence="9">
    <location>
        <begin position="37"/>
        <end position="56"/>
    </location>
</feature>
<dbReference type="InterPro" id="IPR000719">
    <property type="entry name" value="Prot_kinase_dom"/>
</dbReference>
<dbReference type="Gene3D" id="1.10.510.10">
    <property type="entry name" value="Transferase(Phosphotransferase) domain 1"/>
    <property type="match status" value="1"/>
</dbReference>
<name>A0A2V0PEM8_9CHLO</name>
<dbReference type="SUPFAM" id="SSF56112">
    <property type="entry name" value="Protein kinase-like (PK-like)"/>
    <property type="match status" value="1"/>
</dbReference>
<evidence type="ECO:0000256" key="7">
    <source>
        <dbReference type="ARBA" id="ARBA00047899"/>
    </source>
</evidence>
<dbReference type="PROSITE" id="PS50011">
    <property type="entry name" value="PROTEIN_KINASE_DOM"/>
    <property type="match status" value="1"/>
</dbReference>
<accession>A0A2V0PEM8</accession>
<dbReference type="PANTHER" id="PTHR47634">
    <property type="entry name" value="PROTEIN KINASE DOMAIN-CONTAINING PROTEIN-RELATED"/>
    <property type="match status" value="1"/>
</dbReference>
<keyword evidence="2" id="KW-0723">Serine/threonine-protein kinase</keyword>
<dbReference type="InterPro" id="IPR011009">
    <property type="entry name" value="Kinase-like_dom_sf"/>
</dbReference>
<dbReference type="GO" id="GO:0004674">
    <property type="term" value="F:protein serine/threonine kinase activity"/>
    <property type="evidence" value="ECO:0007669"/>
    <property type="project" value="UniProtKB-KW"/>
</dbReference>
<gene>
    <name evidence="11" type="ORF">Rsub_08526</name>
</gene>
<feature type="region of interest" description="Disordered" evidence="9">
    <location>
        <begin position="523"/>
        <end position="558"/>
    </location>
</feature>
<dbReference type="GO" id="GO:0005634">
    <property type="term" value="C:nucleus"/>
    <property type="evidence" value="ECO:0007669"/>
    <property type="project" value="TreeGrafter"/>
</dbReference>
<dbReference type="EMBL" id="BDRX01000066">
    <property type="protein sequence ID" value="GBF95545.1"/>
    <property type="molecule type" value="Genomic_DNA"/>
</dbReference>
<dbReference type="GO" id="GO:0005524">
    <property type="term" value="F:ATP binding"/>
    <property type="evidence" value="ECO:0007669"/>
    <property type="project" value="UniProtKB-KW"/>
</dbReference>
<dbReference type="InParanoid" id="A0A2V0PEM8"/>
<feature type="compositionally biased region" description="Gly residues" evidence="9">
    <location>
        <begin position="532"/>
        <end position="547"/>
    </location>
</feature>
<dbReference type="Gene3D" id="3.30.200.20">
    <property type="entry name" value="Phosphorylase Kinase, domain 1"/>
    <property type="match status" value="1"/>
</dbReference>
<reference evidence="11 12" key="1">
    <citation type="journal article" date="2018" name="Sci. Rep.">
        <title>Raphidocelis subcapitata (=Pseudokirchneriella subcapitata) provides an insight into genome evolution and environmental adaptations in the Sphaeropleales.</title>
        <authorList>
            <person name="Suzuki S."/>
            <person name="Yamaguchi H."/>
            <person name="Nakajima N."/>
            <person name="Kawachi M."/>
        </authorList>
    </citation>
    <scope>NUCLEOTIDE SEQUENCE [LARGE SCALE GENOMIC DNA]</scope>
    <source>
        <strain evidence="11 12">NIES-35</strain>
    </source>
</reference>
<evidence type="ECO:0000256" key="5">
    <source>
        <dbReference type="ARBA" id="ARBA00022777"/>
    </source>
</evidence>
<dbReference type="Proteomes" id="UP000247498">
    <property type="component" value="Unassembled WGS sequence"/>
</dbReference>
<dbReference type="STRING" id="307507.A0A2V0PEM8"/>
<evidence type="ECO:0000256" key="4">
    <source>
        <dbReference type="ARBA" id="ARBA00022741"/>
    </source>
</evidence>
<feature type="compositionally biased region" description="Gly residues" evidence="9">
    <location>
        <begin position="256"/>
        <end position="298"/>
    </location>
</feature>
<evidence type="ECO:0000256" key="9">
    <source>
        <dbReference type="SAM" id="MobiDB-lite"/>
    </source>
</evidence>
<dbReference type="GO" id="GO:0005737">
    <property type="term" value="C:cytoplasm"/>
    <property type="evidence" value="ECO:0007669"/>
    <property type="project" value="TreeGrafter"/>
</dbReference>
<keyword evidence="12" id="KW-1185">Reference proteome</keyword>
<evidence type="ECO:0000313" key="12">
    <source>
        <dbReference type="Proteomes" id="UP000247498"/>
    </source>
</evidence>
<comment type="catalytic activity">
    <reaction evidence="7">
        <text>L-threonyl-[protein] + ATP = O-phospho-L-threonyl-[protein] + ADP + H(+)</text>
        <dbReference type="Rhea" id="RHEA:46608"/>
        <dbReference type="Rhea" id="RHEA-COMP:11060"/>
        <dbReference type="Rhea" id="RHEA-COMP:11605"/>
        <dbReference type="ChEBI" id="CHEBI:15378"/>
        <dbReference type="ChEBI" id="CHEBI:30013"/>
        <dbReference type="ChEBI" id="CHEBI:30616"/>
        <dbReference type="ChEBI" id="CHEBI:61977"/>
        <dbReference type="ChEBI" id="CHEBI:456216"/>
        <dbReference type="EC" id="2.7.11.1"/>
    </reaction>
</comment>
<feature type="domain" description="Protein kinase" evidence="10">
    <location>
        <begin position="82"/>
        <end position="520"/>
    </location>
</feature>
<evidence type="ECO:0000256" key="2">
    <source>
        <dbReference type="ARBA" id="ARBA00022527"/>
    </source>
</evidence>
<dbReference type="InterPro" id="IPR051334">
    <property type="entry name" value="SRPK"/>
</dbReference>
<dbReference type="EC" id="2.7.11.1" evidence="1"/>
<dbReference type="GO" id="GO:0050684">
    <property type="term" value="P:regulation of mRNA processing"/>
    <property type="evidence" value="ECO:0007669"/>
    <property type="project" value="TreeGrafter"/>
</dbReference>
<organism evidence="11 12">
    <name type="scientific">Raphidocelis subcapitata</name>
    <dbReference type="NCBI Taxonomy" id="307507"/>
    <lineage>
        <taxon>Eukaryota</taxon>
        <taxon>Viridiplantae</taxon>
        <taxon>Chlorophyta</taxon>
        <taxon>core chlorophytes</taxon>
        <taxon>Chlorophyceae</taxon>
        <taxon>CS clade</taxon>
        <taxon>Sphaeropleales</taxon>
        <taxon>Selenastraceae</taxon>
        <taxon>Raphidocelis</taxon>
    </lineage>
</organism>
<evidence type="ECO:0000313" key="11">
    <source>
        <dbReference type="EMBL" id="GBF95545.1"/>
    </source>
</evidence>
<feature type="region of interest" description="Disordered" evidence="9">
    <location>
        <begin position="251"/>
        <end position="309"/>
    </location>
</feature>
<keyword evidence="3" id="KW-0808">Transferase</keyword>